<evidence type="ECO:0000313" key="2">
    <source>
        <dbReference type="EMBL" id="TEB09525.1"/>
    </source>
</evidence>
<keyword evidence="1" id="KW-0472">Membrane</keyword>
<dbReference type="OrthoDB" id="1432909at2"/>
<gene>
    <name evidence="2" type="ORF">Pmgp_03070</name>
</gene>
<dbReference type="AlphaFoldDB" id="A0A4Y7RKM1"/>
<evidence type="ECO:0000256" key="1">
    <source>
        <dbReference type="SAM" id="Phobius"/>
    </source>
</evidence>
<name>A0A4Y7RKM1_9FIRM</name>
<protein>
    <recommendedName>
        <fullName evidence="4">CBM-cenC domain-containing protein</fullName>
    </recommendedName>
</protein>
<comment type="caution">
    <text evidence="2">The sequence shown here is derived from an EMBL/GenBank/DDBJ whole genome shotgun (WGS) entry which is preliminary data.</text>
</comment>
<sequence length="203" mass="23440">MKKIRDRRYEILIILNIVFGLVILFLLYTNTTLKERYVRTNFQTQTVAKDGISSDPTDTSQNNLEKPVVINGDFEQGGLGWNNQNAIQCENNGNHYIANGYNWDITQDIQLIPNVNYKLFAYIKKGTATGPARIAFTFHDVNGIRLNTYYNIEYVPKGNGWEEIPPQIIQIPKNTTLSRIYLLTEDGKKGFHCFDNIRLTRMR</sequence>
<keyword evidence="3" id="KW-1185">Reference proteome</keyword>
<dbReference type="Proteomes" id="UP000297597">
    <property type="component" value="Unassembled WGS sequence"/>
</dbReference>
<accession>A0A4Y7RKM1</accession>
<proteinExistence type="predicted"/>
<organism evidence="2 3">
    <name type="scientific">Pelotomaculum propionicicum</name>
    <dbReference type="NCBI Taxonomy" id="258475"/>
    <lineage>
        <taxon>Bacteria</taxon>
        <taxon>Bacillati</taxon>
        <taxon>Bacillota</taxon>
        <taxon>Clostridia</taxon>
        <taxon>Eubacteriales</taxon>
        <taxon>Desulfotomaculaceae</taxon>
        <taxon>Pelotomaculum</taxon>
    </lineage>
</organism>
<dbReference type="InterPro" id="IPR008979">
    <property type="entry name" value="Galactose-bd-like_sf"/>
</dbReference>
<evidence type="ECO:0008006" key="4">
    <source>
        <dbReference type="Google" id="ProtNLM"/>
    </source>
</evidence>
<feature type="transmembrane region" description="Helical" evidence="1">
    <location>
        <begin position="12"/>
        <end position="29"/>
    </location>
</feature>
<keyword evidence="1" id="KW-1133">Transmembrane helix</keyword>
<keyword evidence="1" id="KW-0812">Transmembrane</keyword>
<evidence type="ECO:0000313" key="3">
    <source>
        <dbReference type="Proteomes" id="UP000297597"/>
    </source>
</evidence>
<reference evidence="2 3" key="1">
    <citation type="journal article" date="2018" name="Environ. Microbiol.">
        <title>Novel energy conservation strategies and behaviour of Pelotomaculum schinkii driving syntrophic propionate catabolism.</title>
        <authorList>
            <person name="Hidalgo-Ahumada C.A.P."/>
            <person name="Nobu M.K."/>
            <person name="Narihiro T."/>
            <person name="Tamaki H."/>
            <person name="Liu W.T."/>
            <person name="Kamagata Y."/>
            <person name="Stams A.J.M."/>
            <person name="Imachi H."/>
            <person name="Sousa D.Z."/>
        </authorList>
    </citation>
    <scope>NUCLEOTIDE SEQUENCE [LARGE SCALE GENOMIC DNA]</scope>
    <source>
        <strain evidence="2 3">MGP</strain>
    </source>
</reference>
<dbReference type="Gene3D" id="2.60.120.260">
    <property type="entry name" value="Galactose-binding domain-like"/>
    <property type="match status" value="1"/>
</dbReference>
<dbReference type="RefSeq" id="WP_134214903.1">
    <property type="nucleotide sequence ID" value="NZ_QFFZ01000045.1"/>
</dbReference>
<dbReference type="EMBL" id="QFFZ01000045">
    <property type="protein sequence ID" value="TEB09525.1"/>
    <property type="molecule type" value="Genomic_DNA"/>
</dbReference>
<dbReference type="SUPFAM" id="SSF49785">
    <property type="entry name" value="Galactose-binding domain-like"/>
    <property type="match status" value="1"/>
</dbReference>